<organism evidence="1">
    <name type="scientific">Ixodes ricinus</name>
    <name type="common">Common tick</name>
    <name type="synonym">Acarus ricinus</name>
    <dbReference type="NCBI Taxonomy" id="34613"/>
    <lineage>
        <taxon>Eukaryota</taxon>
        <taxon>Metazoa</taxon>
        <taxon>Ecdysozoa</taxon>
        <taxon>Arthropoda</taxon>
        <taxon>Chelicerata</taxon>
        <taxon>Arachnida</taxon>
        <taxon>Acari</taxon>
        <taxon>Parasitiformes</taxon>
        <taxon>Ixodida</taxon>
        <taxon>Ixodoidea</taxon>
        <taxon>Ixodidae</taxon>
        <taxon>Ixodinae</taxon>
        <taxon>Ixodes</taxon>
    </lineage>
</organism>
<protein>
    <submittedName>
        <fullName evidence="1">Putative histidine acid phosphatase</fullName>
    </submittedName>
</protein>
<name>A0A0K8R9Y6_IXORI</name>
<proteinExistence type="evidence at transcript level"/>
<sequence>MPEHHDKYTLICKPQIKTILWKLFNPFSGLFRLTVFVIRAAFQLEISLFKNATIIPDALDALLVQKEYGLNISSWFEQRLGELSDASRRLYLLTAQGLIRHMGGEIIRDIATLLEERYQPAENQTKSATAIAGFENATRETEFLFFLITT</sequence>
<evidence type="ECO:0000313" key="1">
    <source>
        <dbReference type="EMBL" id="JAA67901.1"/>
    </source>
</evidence>
<dbReference type="EMBL" id="GADI01005907">
    <property type="protein sequence ID" value="JAA67901.1"/>
    <property type="molecule type" value="mRNA"/>
</dbReference>
<accession>A0A0K8R9Y6</accession>
<reference evidence="1" key="1">
    <citation type="submission" date="2012-12" db="EMBL/GenBank/DDBJ databases">
        <title>Identification and characterization of a phenylalanine ammonia-lyase gene family in Isatis indigotica Fort.</title>
        <authorList>
            <person name="Liu Q."/>
            <person name="Chen J."/>
            <person name="Zhou X."/>
            <person name="Di P."/>
            <person name="Xiao Y."/>
            <person name="Xuan H."/>
            <person name="Zhang L."/>
            <person name="Chen W."/>
        </authorList>
    </citation>
    <scope>NUCLEOTIDE SEQUENCE</scope>
    <source>
        <tissue evidence="1">Salivary gland</tissue>
    </source>
</reference>
<dbReference type="AlphaFoldDB" id="A0A0K8R9Y6"/>